<evidence type="ECO:0000313" key="4">
    <source>
        <dbReference type="EMBL" id="MDC9588047.1"/>
    </source>
</evidence>
<protein>
    <submittedName>
        <fullName evidence="4">AMP-binding protein</fullName>
    </submittedName>
</protein>
<comment type="caution">
    <text evidence="4">The sequence shown here is derived from an EMBL/GenBank/DDBJ whole genome shotgun (WGS) entry which is preliminary data.</text>
</comment>
<evidence type="ECO:0000256" key="1">
    <source>
        <dbReference type="ARBA" id="ARBA00022598"/>
    </source>
</evidence>
<feature type="transmembrane region" description="Helical" evidence="2">
    <location>
        <begin position="222"/>
        <end position="247"/>
    </location>
</feature>
<dbReference type="Proteomes" id="UP001217178">
    <property type="component" value="Unassembled WGS sequence"/>
</dbReference>
<dbReference type="InterPro" id="IPR000873">
    <property type="entry name" value="AMP-dep_synth/lig_dom"/>
</dbReference>
<keyword evidence="2" id="KW-1133">Transmembrane helix</keyword>
<accession>A0ABT5LAJ4</accession>
<dbReference type="Pfam" id="PF00501">
    <property type="entry name" value="AMP-binding"/>
    <property type="match status" value="1"/>
</dbReference>
<dbReference type="Gene3D" id="3.40.50.12780">
    <property type="entry name" value="N-terminal domain of ligase-like"/>
    <property type="match status" value="1"/>
</dbReference>
<keyword evidence="5" id="KW-1185">Reference proteome</keyword>
<proteinExistence type="predicted"/>
<dbReference type="Gene3D" id="3.30.300.30">
    <property type="match status" value="1"/>
</dbReference>
<dbReference type="InterPro" id="IPR020845">
    <property type="entry name" value="AMP-binding_CS"/>
</dbReference>
<dbReference type="InterPro" id="IPR045851">
    <property type="entry name" value="AMP-bd_C_sf"/>
</dbReference>
<evidence type="ECO:0000259" key="3">
    <source>
        <dbReference type="Pfam" id="PF00501"/>
    </source>
</evidence>
<organism evidence="4 5">
    <name type="scientific">Xenorhabdus yunnanensis</name>
    <dbReference type="NCBI Taxonomy" id="3025878"/>
    <lineage>
        <taxon>Bacteria</taxon>
        <taxon>Pseudomonadati</taxon>
        <taxon>Pseudomonadota</taxon>
        <taxon>Gammaproteobacteria</taxon>
        <taxon>Enterobacterales</taxon>
        <taxon>Morganellaceae</taxon>
        <taxon>Xenorhabdus</taxon>
    </lineage>
</organism>
<keyword evidence="2" id="KW-0472">Membrane</keyword>
<dbReference type="SUPFAM" id="SSF56801">
    <property type="entry name" value="Acetyl-CoA synthetase-like"/>
    <property type="match status" value="1"/>
</dbReference>
<dbReference type="PANTHER" id="PTHR43352">
    <property type="entry name" value="ACETYL-COA SYNTHETASE"/>
    <property type="match status" value="1"/>
</dbReference>
<keyword evidence="1" id="KW-0436">Ligase</keyword>
<evidence type="ECO:0000256" key="2">
    <source>
        <dbReference type="SAM" id="Phobius"/>
    </source>
</evidence>
<dbReference type="PANTHER" id="PTHR43352:SF1">
    <property type="entry name" value="ANTHRANILATE--COA LIGASE"/>
    <property type="match status" value="1"/>
</dbReference>
<dbReference type="PROSITE" id="PS00455">
    <property type="entry name" value="AMP_BINDING"/>
    <property type="match status" value="1"/>
</dbReference>
<reference evidence="4 5" key="1">
    <citation type="submission" date="2023-02" db="EMBL/GenBank/DDBJ databases">
        <title>Entomopathogenic bacteria.</title>
        <authorList>
            <person name="Machado R.A."/>
        </authorList>
    </citation>
    <scope>NUCLEOTIDE SEQUENCE [LARGE SCALE GENOMIC DNA]</scope>
    <source>
        <strain evidence="4 5">XENO-10</strain>
    </source>
</reference>
<sequence length="536" mass="60546">MSLETYTKFKNIVKKNQSINLAKKFVIENKFLDKPCFIGPDGSLSYSQLAFFVKKSASAMKLKKIEKNTIVILCLNDSRELAIIFFSCLAIGALPIIINPKLPANTFNYILSEFKNPFIFIDEDNQIPIESKVNISFIRIKKTANLSTFSDWMPKGTDDKWNEFLEKSAFEPTFIQYTSGSTGKPKGVIHSATSILTSCENFAKRQLALSTTDIIYSTPKTFFGYGMGGTLFFSLYLGATAIIDSLWPSATRVANNIKLFKPTVLFSGPIIFRLLLEDNELKQNCHLRLVISSGSTLSESLKKDWLNQFNIAIHDAFGATETCHVFATTYGYPLRSGSIGKLITGCVGLISDKDGKELPIGKTGVLMLRSESLASGYWNNDKNTKFKFSKGWYHTGDLFSQDEEGFLYYHGREDDQFKVFGRWLVPVEMEKLINVAFPKAGDIFIIPWLDSSHECRPILCLKITPNEFEIVSQQIANFISQQVESYKHPYAYFNVEQFPLNGNGKIDRKSLIEMAQKKITDKNISSIPRIINYENS</sequence>
<dbReference type="RefSeq" id="WP_273553424.1">
    <property type="nucleotide sequence ID" value="NZ_JAQRFI010000002.1"/>
</dbReference>
<evidence type="ECO:0000313" key="5">
    <source>
        <dbReference type="Proteomes" id="UP001217178"/>
    </source>
</evidence>
<dbReference type="EMBL" id="JAQRFI010000002">
    <property type="protein sequence ID" value="MDC9588047.1"/>
    <property type="molecule type" value="Genomic_DNA"/>
</dbReference>
<feature type="domain" description="AMP-dependent synthetase/ligase" evidence="3">
    <location>
        <begin position="30"/>
        <end position="378"/>
    </location>
</feature>
<keyword evidence="2" id="KW-0812">Transmembrane</keyword>
<name>A0ABT5LAJ4_9GAMM</name>
<gene>
    <name evidence="4" type="ORF">PSI23_01645</name>
</gene>
<dbReference type="InterPro" id="IPR042099">
    <property type="entry name" value="ANL_N_sf"/>
</dbReference>